<keyword evidence="2" id="KW-0472">Membrane</keyword>
<proteinExistence type="predicted"/>
<feature type="transmembrane region" description="Helical" evidence="2">
    <location>
        <begin position="128"/>
        <end position="147"/>
    </location>
</feature>
<sequence>MFPGRAKRWPLVALAAACVAGVAVNPYHVRLFGVVWEYATQTGPLRGVQELAPPDPAAPWAWVAGALLAWAGVVVVRRRPVDGFAIALLVGGLFFSLRMRRDVWFASVVALTVLRDSGEVIGPRMRTLAVVGIVAATFLALHAIQLAGLGPPADPGAANTEIYPSGRRNMFARATCRGRCSIRSTGVAISLPHSPSIPSRSTGGRTCTAAPA</sequence>
<comment type="caution">
    <text evidence="3">The sequence shown here is derived from an EMBL/GenBank/DDBJ whole genome shotgun (WGS) entry which is preliminary data.</text>
</comment>
<keyword evidence="4" id="KW-1185">Reference proteome</keyword>
<dbReference type="RefSeq" id="WP_088256313.1">
    <property type="nucleotide sequence ID" value="NZ_NIDE01000008.1"/>
</dbReference>
<feature type="transmembrane region" description="Helical" evidence="2">
    <location>
        <begin position="57"/>
        <end position="76"/>
    </location>
</feature>
<dbReference type="EMBL" id="NIDE01000008">
    <property type="protein sequence ID" value="OWK40397.1"/>
    <property type="molecule type" value="Genomic_DNA"/>
</dbReference>
<organism evidence="3 4">
    <name type="scientific">Fimbriiglobus ruber</name>
    <dbReference type="NCBI Taxonomy" id="1908690"/>
    <lineage>
        <taxon>Bacteria</taxon>
        <taxon>Pseudomonadati</taxon>
        <taxon>Planctomycetota</taxon>
        <taxon>Planctomycetia</taxon>
        <taxon>Gemmatales</taxon>
        <taxon>Gemmataceae</taxon>
        <taxon>Fimbriiglobus</taxon>
    </lineage>
</organism>
<gene>
    <name evidence="3" type="ORF">FRUB_05316</name>
</gene>
<evidence type="ECO:0000313" key="3">
    <source>
        <dbReference type="EMBL" id="OWK40397.1"/>
    </source>
</evidence>
<accession>A0A225DW18</accession>
<evidence type="ECO:0000256" key="1">
    <source>
        <dbReference type="SAM" id="MobiDB-lite"/>
    </source>
</evidence>
<feature type="compositionally biased region" description="Polar residues" evidence="1">
    <location>
        <begin position="196"/>
        <end position="205"/>
    </location>
</feature>
<name>A0A225DW18_9BACT</name>
<dbReference type="AlphaFoldDB" id="A0A225DW18"/>
<evidence type="ECO:0000256" key="2">
    <source>
        <dbReference type="SAM" id="Phobius"/>
    </source>
</evidence>
<evidence type="ECO:0000313" key="4">
    <source>
        <dbReference type="Proteomes" id="UP000214646"/>
    </source>
</evidence>
<reference evidence="4" key="1">
    <citation type="submission" date="2017-06" db="EMBL/GenBank/DDBJ databases">
        <title>Genome analysis of Fimbriiglobus ruber SP5, the first member of the order Planctomycetales with confirmed chitinolytic capability.</title>
        <authorList>
            <person name="Ravin N.V."/>
            <person name="Rakitin A.L."/>
            <person name="Ivanova A.A."/>
            <person name="Beletsky A.V."/>
            <person name="Kulichevskaya I.S."/>
            <person name="Mardanov A.V."/>
            <person name="Dedysh S.N."/>
        </authorList>
    </citation>
    <scope>NUCLEOTIDE SEQUENCE [LARGE SCALE GENOMIC DNA]</scope>
    <source>
        <strain evidence="4">SP5</strain>
    </source>
</reference>
<keyword evidence="2" id="KW-0812">Transmembrane</keyword>
<dbReference type="Proteomes" id="UP000214646">
    <property type="component" value="Unassembled WGS sequence"/>
</dbReference>
<keyword evidence="2" id="KW-1133">Transmembrane helix</keyword>
<protein>
    <submittedName>
        <fullName evidence="3">Uncharacterized protein</fullName>
    </submittedName>
</protein>
<feature type="region of interest" description="Disordered" evidence="1">
    <location>
        <begin position="193"/>
        <end position="212"/>
    </location>
</feature>